<dbReference type="PANTHER" id="PTHR24148:SF64">
    <property type="entry name" value="HETEROKARYON INCOMPATIBILITY DOMAIN-CONTAINING PROTEIN"/>
    <property type="match status" value="1"/>
</dbReference>
<comment type="caution">
    <text evidence="3">The sequence shown here is derived from an EMBL/GenBank/DDBJ whole genome shotgun (WGS) entry which is preliminary data.</text>
</comment>
<gene>
    <name evidence="3" type="ORF">QBC34DRAFT_356510</name>
</gene>
<evidence type="ECO:0000313" key="3">
    <source>
        <dbReference type="EMBL" id="KAK4446522.1"/>
    </source>
</evidence>
<proteinExistence type="predicted"/>
<dbReference type="PANTHER" id="PTHR24148">
    <property type="entry name" value="ANKYRIN REPEAT DOMAIN-CONTAINING PROTEIN 39 HOMOLOG-RELATED"/>
    <property type="match status" value="1"/>
</dbReference>
<evidence type="ECO:0000256" key="1">
    <source>
        <dbReference type="SAM" id="MobiDB-lite"/>
    </source>
</evidence>
<name>A0AAV9GE72_9PEZI</name>
<dbReference type="EMBL" id="MU865956">
    <property type="protein sequence ID" value="KAK4446522.1"/>
    <property type="molecule type" value="Genomic_DNA"/>
</dbReference>
<dbReference type="InterPro" id="IPR052895">
    <property type="entry name" value="HetReg/Transcr_Mod"/>
</dbReference>
<reference evidence="3" key="2">
    <citation type="submission" date="2023-05" db="EMBL/GenBank/DDBJ databases">
        <authorList>
            <consortium name="Lawrence Berkeley National Laboratory"/>
            <person name="Steindorff A."/>
            <person name="Hensen N."/>
            <person name="Bonometti L."/>
            <person name="Westerberg I."/>
            <person name="Brannstrom I.O."/>
            <person name="Guillou S."/>
            <person name="Cros-Aarteil S."/>
            <person name="Calhoun S."/>
            <person name="Haridas S."/>
            <person name="Kuo A."/>
            <person name="Mondo S."/>
            <person name="Pangilinan J."/>
            <person name="Riley R."/>
            <person name="Labutti K."/>
            <person name="Andreopoulos B."/>
            <person name="Lipzen A."/>
            <person name="Chen C."/>
            <person name="Yanf M."/>
            <person name="Daum C."/>
            <person name="Ng V."/>
            <person name="Clum A."/>
            <person name="Ohm R."/>
            <person name="Martin F."/>
            <person name="Silar P."/>
            <person name="Natvig D."/>
            <person name="Lalanne C."/>
            <person name="Gautier V."/>
            <person name="Ament-Velasquez S.L."/>
            <person name="Kruys A."/>
            <person name="Hutchinson M.I."/>
            <person name="Powell A.J."/>
            <person name="Barry K."/>
            <person name="Miller A.N."/>
            <person name="Grigoriev I.V."/>
            <person name="Debuchy R."/>
            <person name="Gladieux P."/>
            <person name="Thoren M.H."/>
            <person name="Johannesson H."/>
        </authorList>
    </citation>
    <scope>NUCLEOTIDE SEQUENCE</scope>
    <source>
        <strain evidence="3">PSN243</strain>
    </source>
</reference>
<feature type="compositionally biased region" description="Basic residues" evidence="1">
    <location>
        <begin position="734"/>
        <end position="743"/>
    </location>
</feature>
<evidence type="ECO:0000313" key="4">
    <source>
        <dbReference type="Proteomes" id="UP001321760"/>
    </source>
</evidence>
<reference evidence="3" key="1">
    <citation type="journal article" date="2023" name="Mol. Phylogenet. Evol.">
        <title>Genome-scale phylogeny and comparative genomics of the fungal order Sordariales.</title>
        <authorList>
            <person name="Hensen N."/>
            <person name="Bonometti L."/>
            <person name="Westerberg I."/>
            <person name="Brannstrom I.O."/>
            <person name="Guillou S."/>
            <person name="Cros-Aarteil S."/>
            <person name="Calhoun S."/>
            <person name="Haridas S."/>
            <person name="Kuo A."/>
            <person name="Mondo S."/>
            <person name="Pangilinan J."/>
            <person name="Riley R."/>
            <person name="LaButti K."/>
            <person name="Andreopoulos B."/>
            <person name="Lipzen A."/>
            <person name="Chen C."/>
            <person name="Yan M."/>
            <person name="Daum C."/>
            <person name="Ng V."/>
            <person name="Clum A."/>
            <person name="Steindorff A."/>
            <person name="Ohm R.A."/>
            <person name="Martin F."/>
            <person name="Silar P."/>
            <person name="Natvig D.O."/>
            <person name="Lalanne C."/>
            <person name="Gautier V."/>
            <person name="Ament-Velasquez S.L."/>
            <person name="Kruys A."/>
            <person name="Hutchinson M.I."/>
            <person name="Powell A.J."/>
            <person name="Barry K."/>
            <person name="Miller A.N."/>
            <person name="Grigoriev I.V."/>
            <person name="Debuchy R."/>
            <person name="Gladieux P."/>
            <person name="Hiltunen Thoren M."/>
            <person name="Johannesson H."/>
        </authorList>
    </citation>
    <scope>NUCLEOTIDE SEQUENCE</scope>
    <source>
        <strain evidence="3">PSN243</strain>
    </source>
</reference>
<dbReference type="Pfam" id="PF06985">
    <property type="entry name" value="HET"/>
    <property type="match status" value="1"/>
</dbReference>
<protein>
    <submittedName>
        <fullName evidence="3">Heterokaryon incompatibility protein-domain-containing protein</fullName>
    </submittedName>
</protein>
<dbReference type="AlphaFoldDB" id="A0AAV9GE72"/>
<feature type="compositionally biased region" description="Low complexity" evidence="1">
    <location>
        <begin position="722"/>
        <end position="733"/>
    </location>
</feature>
<dbReference type="Proteomes" id="UP001321760">
    <property type="component" value="Unassembled WGS sequence"/>
</dbReference>
<feature type="region of interest" description="Disordered" evidence="1">
    <location>
        <begin position="713"/>
        <end position="745"/>
    </location>
</feature>
<dbReference type="Pfam" id="PF26639">
    <property type="entry name" value="Het-6_barrel"/>
    <property type="match status" value="1"/>
</dbReference>
<accession>A0AAV9GE72</accession>
<evidence type="ECO:0000259" key="2">
    <source>
        <dbReference type="Pfam" id="PF06985"/>
    </source>
</evidence>
<dbReference type="InterPro" id="IPR010730">
    <property type="entry name" value="HET"/>
</dbReference>
<keyword evidence="4" id="KW-1185">Reference proteome</keyword>
<feature type="domain" description="Heterokaryon incompatibility" evidence="2">
    <location>
        <begin position="103"/>
        <end position="241"/>
    </location>
</feature>
<sequence>MLAAALTIKPCGMLWRLSQRQAGGCWPIGWRLQIGRRRGAVLLPRRTNATESLYQPLSPNLLETRFLELQPSADASSEIQCRLTTRSLLDPTPMTTPTDPTAFEVLSYTWGNPSDPKKEILVNGSTVSVSANLEDFLRVRREQDTPVTLWVDALCINQTDTSEKNFQIPLMLLIYTTARRLTVWLGPESKHNNSSLAIKTLAWLGSTSPYSKMPILERSTKQALDALLARPWWTRVWIVQELALGGVAGKLERVQVRCGRETTSWAQIVVAAARMRAYHEDLRQPFPNTANILELDSLRESATRFLRLSPGSSRLHGAFELVCRYRHFLATDPRDKIFALAGLCAHLGPGGISPRYETTVEEIYTSFACDVISAGGGDALELLRQAGVSCHGNLPSWVPDWSTPLGHEPLPLRKRTQRYFEVPWWAEPTEDHPRVWRDDGTIKPSRVSYRHFPFAQQDKNRNLEEVTELRRASLRRLEIGALGYGVVRSIDELPPNFLAHGVPEQIKSRIEQLLRAGDTLLCVSDRLHASEGGASMSGARLDSVQVGEIRTERSVKRWLLMELRDDDPEQKPPYFAGGGSKLHAKINTTAKTLEVKSIVLDTVDVCLEAFVHDVETDWRNTTRFMVQVGQCKALAMDHCVATERYPNMARRIEAFWNTLLVGQALDPDPSTCTAANTLQRRYEHWLPPIPPHWLPSSPPNVPIVAGLVEMTEGAQAATESKSTPQPTQSTTRRTGPKLKRKHAAASWQQQPFDLYHRPFRFQNMIPDPYWEARRRDDELLMKCGEVSETRTVRSVADSEPESEINSSHRDQLLAMHQKLLRETPSMVPRCSLPAGMEIYALGRCFFITKAGRFGLGPRGANVGDAVAVLFGSGVPFLVRKRGRCAGGGSNSGSGAWQLVGECYVEGVMGGEVMEELKRGRVEEEVMLLS</sequence>
<organism evidence="3 4">
    <name type="scientific">Podospora aff. communis PSN243</name>
    <dbReference type="NCBI Taxonomy" id="3040156"/>
    <lineage>
        <taxon>Eukaryota</taxon>
        <taxon>Fungi</taxon>
        <taxon>Dikarya</taxon>
        <taxon>Ascomycota</taxon>
        <taxon>Pezizomycotina</taxon>
        <taxon>Sordariomycetes</taxon>
        <taxon>Sordariomycetidae</taxon>
        <taxon>Sordariales</taxon>
        <taxon>Podosporaceae</taxon>
        <taxon>Podospora</taxon>
    </lineage>
</organism>